<reference evidence="2" key="1">
    <citation type="journal article" date="2014" name="Front. Microbiol.">
        <title>High frequency of phylogenetically diverse reductive dehalogenase-homologous genes in deep subseafloor sedimentary metagenomes.</title>
        <authorList>
            <person name="Kawai M."/>
            <person name="Futagami T."/>
            <person name="Toyoda A."/>
            <person name="Takaki Y."/>
            <person name="Nishi S."/>
            <person name="Hori S."/>
            <person name="Arai W."/>
            <person name="Tsubouchi T."/>
            <person name="Morono Y."/>
            <person name="Uchiyama I."/>
            <person name="Ito T."/>
            <person name="Fujiyama A."/>
            <person name="Inagaki F."/>
            <person name="Takami H."/>
        </authorList>
    </citation>
    <scope>NUCLEOTIDE SEQUENCE</scope>
    <source>
        <strain evidence="2">Expedition CK06-06</strain>
    </source>
</reference>
<proteinExistence type="predicted"/>
<dbReference type="AlphaFoldDB" id="X1GGH5"/>
<sequence>MNRKEYRKAKKELKERWEYQIKDERNKAIIEAIIFTSFSIILTLIIVWIVG</sequence>
<evidence type="ECO:0000256" key="1">
    <source>
        <dbReference type="SAM" id="Phobius"/>
    </source>
</evidence>
<keyword evidence="1" id="KW-1133">Transmembrane helix</keyword>
<comment type="caution">
    <text evidence="2">The sequence shown here is derived from an EMBL/GenBank/DDBJ whole genome shotgun (WGS) entry which is preliminary data.</text>
</comment>
<accession>X1GGH5</accession>
<keyword evidence="1" id="KW-0472">Membrane</keyword>
<gene>
    <name evidence="2" type="ORF">S03H2_19155</name>
</gene>
<name>X1GGH5_9ZZZZ</name>
<feature type="transmembrane region" description="Helical" evidence="1">
    <location>
        <begin position="28"/>
        <end position="50"/>
    </location>
</feature>
<dbReference type="EMBL" id="BARU01009992">
    <property type="protein sequence ID" value="GAH43925.1"/>
    <property type="molecule type" value="Genomic_DNA"/>
</dbReference>
<organism evidence="2">
    <name type="scientific">marine sediment metagenome</name>
    <dbReference type="NCBI Taxonomy" id="412755"/>
    <lineage>
        <taxon>unclassified sequences</taxon>
        <taxon>metagenomes</taxon>
        <taxon>ecological metagenomes</taxon>
    </lineage>
</organism>
<keyword evidence="1" id="KW-0812">Transmembrane</keyword>
<evidence type="ECO:0000313" key="2">
    <source>
        <dbReference type="EMBL" id="GAH43925.1"/>
    </source>
</evidence>
<protein>
    <submittedName>
        <fullName evidence="2">Uncharacterized protein</fullName>
    </submittedName>
</protein>